<organism evidence="2 3">
    <name type="scientific">Gluconobacter cerinus</name>
    <dbReference type="NCBI Taxonomy" id="38307"/>
    <lineage>
        <taxon>Bacteria</taxon>
        <taxon>Pseudomonadati</taxon>
        <taxon>Pseudomonadota</taxon>
        <taxon>Alphaproteobacteria</taxon>
        <taxon>Acetobacterales</taxon>
        <taxon>Acetobacteraceae</taxon>
        <taxon>Gluconobacter</taxon>
    </lineage>
</organism>
<dbReference type="Proteomes" id="UP001156614">
    <property type="component" value="Unassembled WGS sequence"/>
</dbReference>
<dbReference type="Gene3D" id="3.10.450.50">
    <property type="match status" value="1"/>
</dbReference>
<sequence length="127" mass="14162">MPNSARDIEAFRAFWALDAGASAGPDTLFTSCAEAIRIRHVERFKDPDLFAKLISRVDVGGLARNREVMTRSFPEGRGALTILHRFDLLWLCEYSKQPFASKHPGRDKGKPVSPGVPNTRRCVHARG</sequence>
<dbReference type="EMBL" id="BSNU01000001">
    <property type="protein sequence ID" value="GLQ61496.1"/>
    <property type="molecule type" value="Genomic_DNA"/>
</dbReference>
<gene>
    <name evidence="2" type="ORF">GCM10007867_03410</name>
</gene>
<proteinExistence type="predicted"/>
<feature type="region of interest" description="Disordered" evidence="1">
    <location>
        <begin position="99"/>
        <end position="127"/>
    </location>
</feature>
<protein>
    <submittedName>
        <fullName evidence="2">Uncharacterized protein</fullName>
    </submittedName>
</protein>
<reference evidence="3" key="1">
    <citation type="journal article" date="2019" name="Int. J. Syst. Evol. Microbiol.">
        <title>The Global Catalogue of Microorganisms (GCM) 10K type strain sequencing project: providing services to taxonomists for standard genome sequencing and annotation.</title>
        <authorList>
            <consortium name="The Broad Institute Genomics Platform"/>
            <consortium name="The Broad Institute Genome Sequencing Center for Infectious Disease"/>
            <person name="Wu L."/>
            <person name="Ma J."/>
        </authorList>
    </citation>
    <scope>NUCLEOTIDE SEQUENCE [LARGE SCALE GENOMIC DNA]</scope>
    <source>
        <strain evidence="3">NBRC 3267</strain>
    </source>
</reference>
<evidence type="ECO:0000313" key="2">
    <source>
        <dbReference type="EMBL" id="GLQ61496.1"/>
    </source>
</evidence>
<keyword evidence="3" id="KW-1185">Reference proteome</keyword>
<evidence type="ECO:0000256" key="1">
    <source>
        <dbReference type="SAM" id="MobiDB-lite"/>
    </source>
</evidence>
<comment type="caution">
    <text evidence="2">The sequence shown here is derived from an EMBL/GenBank/DDBJ whole genome shotgun (WGS) entry which is preliminary data.</text>
</comment>
<dbReference type="AlphaFoldDB" id="A0AAV5NAJ2"/>
<evidence type="ECO:0000313" key="3">
    <source>
        <dbReference type="Proteomes" id="UP001156614"/>
    </source>
</evidence>
<accession>A0AAV5NAJ2</accession>
<name>A0AAV5NAJ2_9PROT</name>